<dbReference type="Proteomes" id="UP001258994">
    <property type="component" value="Chromosome"/>
</dbReference>
<accession>A0ABY9TSJ5</accession>
<feature type="transmembrane region" description="Helical" evidence="1">
    <location>
        <begin position="137"/>
        <end position="155"/>
    </location>
</feature>
<evidence type="ECO:0000256" key="1">
    <source>
        <dbReference type="SAM" id="Phobius"/>
    </source>
</evidence>
<keyword evidence="1" id="KW-0812">Transmembrane</keyword>
<gene>
    <name evidence="2" type="ORF">RGQ13_15485</name>
</gene>
<reference evidence="3" key="1">
    <citation type="submission" date="2023-09" db="EMBL/GenBank/DDBJ databases">
        <authorList>
            <person name="Li S."/>
            <person name="Li X."/>
            <person name="Zhang C."/>
            <person name="Zhao Z."/>
        </authorList>
    </citation>
    <scope>NUCLEOTIDE SEQUENCE [LARGE SCALE GENOMIC DNA]</scope>
    <source>
        <strain evidence="3">SQ149</strain>
    </source>
</reference>
<evidence type="ECO:0000313" key="3">
    <source>
        <dbReference type="Proteomes" id="UP001258994"/>
    </source>
</evidence>
<sequence length="258" mass="29646">MEKKKLPITDIFLTSILLPFYRIKALLRLTWPYILLNISQLMFVDVEFYQHNTLAVFTYWLVLMVVSVITAVNCHRIFLLSDEEVEQTKLFRWNSNDTNFLVRLIKLGLFACILSIPFAFIMFGVFSKGDYFTDSPFTYVLLVTVLYLPVSYFLARLSISLPDAAVGEDRSSGWSWGISTGQSFRLFILLCILPTITNLTLTGIQNVIGDYYVLNFVISLVWLIIAAIELCLLSKSYDWLISNQEKQLDNIDKVELTG</sequence>
<dbReference type="EMBL" id="CP134145">
    <property type="protein sequence ID" value="WNC71514.1"/>
    <property type="molecule type" value="Genomic_DNA"/>
</dbReference>
<keyword evidence="1" id="KW-0472">Membrane</keyword>
<feature type="transmembrane region" description="Helical" evidence="1">
    <location>
        <begin position="186"/>
        <end position="205"/>
    </location>
</feature>
<evidence type="ECO:0000313" key="2">
    <source>
        <dbReference type="EMBL" id="WNC71514.1"/>
    </source>
</evidence>
<feature type="transmembrane region" description="Helical" evidence="1">
    <location>
        <begin position="54"/>
        <end position="79"/>
    </location>
</feature>
<name>A0ABY9TSJ5_9GAMM</name>
<protein>
    <submittedName>
        <fullName evidence="2">Uncharacterized protein</fullName>
    </submittedName>
</protein>
<keyword evidence="3" id="KW-1185">Reference proteome</keyword>
<dbReference type="RefSeq" id="WP_348390647.1">
    <property type="nucleotide sequence ID" value="NZ_CP134145.1"/>
</dbReference>
<feature type="transmembrane region" description="Helical" evidence="1">
    <location>
        <begin position="100"/>
        <end position="125"/>
    </location>
</feature>
<keyword evidence="1" id="KW-1133">Transmembrane helix</keyword>
<feature type="transmembrane region" description="Helical" evidence="1">
    <location>
        <begin position="211"/>
        <end position="233"/>
    </location>
</feature>
<proteinExistence type="predicted"/>
<organism evidence="2 3">
    <name type="scientific">Thalassotalea psychrophila</name>
    <dbReference type="NCBI Taxonomy" id="3065647"/>
    <lineage>
        <taxon>Bacteria</taxon>
        <taxon>Pseudomonadati</taxon>
        <taxon>Pseudomonadota</taxon>
        <taxon>Gammaproteobacteria</taxon>
        <taxon>Alteromonadales</taxon>
        <taxon>Colwelliaceae</taxon>
        <taxon>Thalassotalea</taxon>
    </lineage>
</organism>